<evidence type="ECO:0000313" key="2">
    <source>
        <dbReference type="EMBL" id="MVO16440.1"/>
    </source>
</evidence>
<dbReference type="Proteomes" id="UP000478892">
    <property type="component" value="Unassembled WGS sequence"/>
</dbReference>
<accession>A0A6L6WG47</accession>
<gene>
    <name evidence="2" type="ORF">GO984_11520</name>
</gene>
<organism evidence="2 3">
    <name type="scientific">Parasedimentitalea huanghaiensis</name>
    <dbReference type="NCBI Taxonomy" id="2682100"/>
    <lineage>
        <taxon>Bacteria</taxon>
        <taxon>Pseudomonadati</taxon>
        <taxon>Pseudomonadota</taxon>
        <taxon>Alphaproteobacteria</taxon>
        <taxon>Rhodobacterales</taxon>
        <taxon>Paracoccaceae</taxon>
        <taxon>Parasedimentitalea</taxon>
    </lineage>
</organism>
<feature type="signal peptide" evidence="1">
    <location>
        <begin position="1"/>
        <end position="24"/>
    </location>
</feature>
<sequence>MTFKTSTALLSVSFAALTASPSLADITADDIWNSYQAIAETVGGELTATTNRDGNTVVFADAKLHISFPGDEGSVDILYPLLSYTENGDGTLAMDLDGPQTYSFVVTGPNAEADRISADMVITYADAELIATGDPDDITFSYAMDGFEFEVQNLDLGELKDPEDVNFSLTGTGSATKGTSRLSLGDLVTLAGQSEITGIDYSMQIADPSGGISTTNGSYEGMSNSSTITLPTGGMSIMNLAGALHDGLSIMATSKIGGSNSKTVIVADGNEVSSHTSQTMSAGPSTNTISANADAFQLTADGNQIQMAFKYDENVNAGSDNISVTGFSETALEGYVDRATGDFRIPVSKSEEQQDFTFAFGLEGFDLDKNLWALFDPSEILPREPATLLLNLTGKTTLLQNLLNFEEMMQLSDGDVPAQLNELSINDLQISAVGASASATGDFAFDNDDLVSFDGIPAPSGNAEVQISGANGLIDKLIEMGLIAESDAMGARMMMGILTVPGEGEDSLKSNLEITEDGQILANGQRIK</sequence>
<evidence type="ECO:0000313" key="3">
    <source>
        <dbReference type="Proteomes" id="UP000478892"/>
    </source>
</evidence>
<dbReference type="EMBL" id="WQLV01000006">
    <property type="protein sequence ID" value="MVO16440.1"/>
    <property type="molecule type" value="Genomic_DNA"/>
</dbReference>
<protein>
    <submittedName>
        <fullName evidence="2">DUF2125 domain-containing protein</fullName>
    </submittedName>
</protein>
<reference evidence="2 3" key="1">
    <citation type="submission" date="2019-12" db="EMBL/GenBank/DDBJ databases">
        <authorList>
            <person name="Zhang Y.-J."/>
        </authorList>
    </citation>
    <scope>NUCLEOTIDE SEQUENCE [LARGE SCALE GENOMIC DNA]</scope>
    <source>
        <strain evidence="2 3">CY05</strain>
    </source>
</reference>
<comment type="caution">
    <text evidence="2">The sequence shown here is derived from an EMBL/GenBank/DDBJ whole genome shotgun (WGS) entry which is preliminary data.</text>
</comment>
<dbReference type="InterPro" id="IPR018666">
    <property type="entry name" value="DUF2125"/>
</dbReference>
<name>A0A6L6WG47_9RHOB</name>
<dbReference type="AlphaFoldDB" id="A0A6L6WG47"/>
<feature type="chain" id="PRO_5026796996" evidence="1">
    <location>
        <begin position="25"/>
        <end position="528"/>
    </location>
</feature>
<keyword evidence="1" id="KW-0732">Signal</keyword>
<dbReference type="RefSeq" id="WP_157022679.1">
    <property type="nucleotide sequence ID" value="NZ_WQLV01000006.1"/>
</dbReference>
<evidence type="ECO:0000256" key="1">
    <source>
        <dbReference type="SAM" id="SignalP"/>
    </source>
</evidence>
<proteinExistence type="predicted"/>
<keyword evidence="3" id="KW-1185">Reference proteome</keyword>
<dbReference type="Pfam" id="PF09898">
    <property type="entry name" value="DUF2125"/>
    <property type="match status" value="1"/>
</dbReference>